<proteinExistence type="predicted"/>
<dbReference type="Proteomes" id="UP000582659">
    <property type="component" value="Unassembled WGS sequence"/>
</dbReference>
<sequence length="68" mass="7397">MRLPFVLLLVVSCHVASGNLWNTIIDPLKQIPKAVVDSGNAIKDKANEVGKAVVGNITTYANPRKKLR</sequence>
<feature type="chain" id="PRO_5036022213" evidence="1">
    <location>
        <begin position="19"/>
        <end position="68"/>
    </location>
</feature>
<dbReference type="EMBL" id="CAJFCV020000005">
    <property type="protein sequence ID" value="CAG9120753.1"/>
    <property type="molecule type" value="Genomic_DNA"/>
</dbReference>
<gene>
    <name evidence="2" type="ORF">BXYJ_LOCUS10742</name>
</gene>
<dbReference type="AlphaFoldDB" id="A0A1I7SP43"/>
<name>A0A1I7SP43_BURXY</name>
<accession>A0A1I7SP43</accession>
<reference evidence="3" key="2">
    <citation type="submission" date="2020-08" db="EMBL/GenBank/DDBJ databases">
        <authorList>
            <person name="Kikuchi T."/>
        </authorList>
    </citation>
    <scope>NUCLEOTIDE SEQUENCE</scope>
    <source>
        <strain evidence="2">Ka4C1</strain>
    </source>
</reference>
<protein>
    <submittedName>
        <fullName evidence="2">(pine wood nematode) hypothetical protein</fullName>
    </submittedName>
</protein>
<evidence type="ECO:0000256" key="1">
    <source>
        <dbReference type="SAM" id="SignalP"/>
    </source>
</evidence>
<dbReference type="EMBL" id="CAJFDI010000005">
    <property type="protein sequence ID" value="CAD5229948.1"/>
    <property type="molecule type" value="Genomic_DNA"/>
</dbReference>
<keyword evidence="5" id="KW-1185">Reference proteome</keyword>
<reference evidence="6" key="1">
    <citation type="submission" date="2016-11" db="UniProtKB">
        <authorList>
            <consortium name="WormBaseParasite"/>
        </authorList>
    </citation>
    <scope>IDENTIFICATION</scope>
</reference>
<evidence type="ECO:0000313" key="2">
    <source>
        <dbReference type="EMBL" id="CAD5229948.1"/>
    </source>
</evidence>
<evidence type="ECO:0000313" key="4">
    <source>
        <dbReference type="Proteomes" id="UP000095284"/>
    </source>
</evidence>
<dbReference type="Proteomes" id="UP000095284">
    <property type="component" value="Unplaced"/>
</dbReference>
<evidence type="ECO:0000313" key="3">
    <source>
        <dbReference type="EMBL" id="CAG9120753.1"/>
    </source>
</evidence>
<dbReference type="Proteomes" id="UP000659654">
    <property type="component" value="Unassembled WGS sequence"/>
</dbReference>
<evidence type="ECO:0000313" key="5">
    <source>
        <dbReference type="Proteomes" id="UP000659654"/>
    </source>
</evidence>
<keyword evidence="1" id="KW-0732">Signal</keyword>
<organism evidence="4 6">
    <name type="scientific">Bursaphelenchus xylophilus</name>
    <name type="common">Pinewood nematode worm</name>
    <name type="synonym">Aphelenchoides xylophilus</name>
    <dbReference type="NCBI Taxonomy" id="6326"/>
    <lineage>
        <taxon>Eukaryota</taxon>
        <taxon>Metazoa</taxon>
        <taxon>Ecdysozoa</taxon>
        <taxon>Nematoda</taxon>
        <taxon>Chromadorea</taxon>
        <taxon>Rhabditida</taxon>
        <taxon>Tylenchina</taxon>
        <taxon>Tylenchomorpha</taxon>
        <taxon>Aphelenchoidea</taxon>
        <taxon>Aphelenchoididae</taxon>
        <taxon>Bursaphelenchus</taxon>
    </lineage>
</organism>
<evidence type="ECO:0000313" key="6">
    <source>
        <dbReference type="WBParaSite" id="BXY_1483300.1"/>
    </source>
</evidence>
<dbReference type="WBParaSite" id="BXY_1483300.1">
    <property type="protein sequence ID" value="BXY_1483300.1"/>
    <property type="gene ID" value="BXY_1483300"/>
</dbReference>
<feature type="signal peptide" evidence="1">
    <location>
        <begin position="1"/>
        <end position="18"/>
    </location>
</feature>